<gene>
    <name evidence="18" type="ORF">ACMD2_12182</name>
</gene>
<dbReference type="SMART" id="SM00184">
    <property type="entry name" value="RING"/>
    <property type="match status" value="1"/>
</dbReference>
<reference evidence="18 19" key="1">
    <citation type="journal article" date="2016" name="DNA Res.">
        <title>The draft genome of MD-2 pineapple using hybrid error correction of long reads.</title>
        <authorList>
            <person name="Redwan R.M."/>
            <person name="Saidin A."/>
            <person name="Kumar S.V."/>
        </authorList>
    </citation>
    <scope>NUCLEOTIDE SEQUENCE [LARGE SCALE GENOMIC DNA]</scope>
    <source>
        <strain evidence="19">cv. MD2</strain>
        <tissue evidence="18">Leaf</tissue>
    </source>
</reference>
<dbReference type="EMBL" id="LSRQ01006021">
    <property type="protein sequence ID" value="OAY66640.1"/>
    <property type="molecule type" value="Genomic_DNA"/>
</dbReference>
<protein>
    <recommendedName>
        <fullName evidence="4">RING-type E3 ubiquitin transferase</fullName>
        <ecNumber evidence="4">2.3.2.27</ecNumber>
    </recommendedName>
</protein>
<dbReference type="GO" id="GO:0031625">
    <property type="term" value="F:ubiquitin protein ligase binding"/>
    <property type="evidence" value="ECO:0007669"/>
    <property type="project" value="TreeGrafter"/>
</dbReference>
<evidence type="ECO:0000256" key="16">
    <source>
        <dbReference type="SAM" id="Phobius"/>
    </source>
</evidence>
<keyword evidence="5" id="KW-0808">Transferase</keyword>
<evidence type="ECO:0000256" key="1">
    <source>
        <dbReference type="ARBA" id="ARBA00000900"/>
    </source>
</evidence>
<proteinExistence type="inferred from homology"/>
<evidence type="ECO:0000256" key="12">
    <source>
        <dbReference type="ARBA" id="ARBA00023136"/>
    </source>
</evidence>
<keyword evidence="9" id="KW-0833">Ubl conjugation pathway</keyword>
<evidence type="ECO:0000256" key="13">
    <source>
        <dbReference type="ARBA" id="ARBA00024209"/>
    </source>
</evidence>
<evidence type="ECO:0000259" key="17">
    <source>
        <dbReference type="PROSITE" id="PS50089"/>
    </source>
</evidence>
<keyword evidence="7" id="KW-0479">Metal-binding</keyword>
<evidence type="ECO:0000256" key="3">
    <source>
        <dbReference type="ARBA" id="ARBA00004906"/>
    </source>
</evidence>
<keyword evidence="8 14" id="KW-0863">Zinc-finger</keyword>
<evidence type="ECO:0000256" key="10">
    <source>
        <dbReference type="ARBA" id="ARBA00022833"/>
    </source>
</evidence>
<comment type="pathway">
    <text evidence="3">Protein modification; protein ubiquitination.</text>
</comment>
<dbReference type="Proteomes" id="UP000092600">
    <property type="component" value="Unassembled WGS sequence"/>
</dbReference>
<dbReference type="PANTHER" id="PTHR45768">
    <property type="entry name" value="E3 UBIQUITIN-PROTEIN LIGASE RNF13-LIKE"/>
    <property type="match status" value="1"/>
</dbReference>
<sequence length="414" mass="46589">VLVKKKKKKKKKKKLKQKMHFWCLSPNPEEIEFKRKKYGFFPQFAHSYSHQLTSFQRDTLPYSSIPPPPTPPSPTTRISPAVLFIIVILAVIFFVSGLLHLVVRILIKKNANTGSRNRPTTHQEAEVSGSDALQRQLRQLFHLHDSGLDQTFIDSLPVFLYKEILGPKEPFDCAVCLCEFAEDDKLRLLPVCGHAFHLSCIDTWLLSNSSCPLCRAALFSEELDVEDPIFDFEDIREEERDGFSFAGQKAAEPGEVVAEKRVLPVRLGKFRNLSKCADDNVADNENNNDNSNDNGIVRREEGESSSSNLDARRCYSMGSYQYVLGDVNLHVSLRHGVNRNGNGRIRRDTGVNGVSMSNDALEGRKICARSKGESFSVSKIWQWSNNKGNFPITSSDAPCIDRSLPWVGRSVGDT</sequence>
<keyword evidence="6 16" id="KW-0812">Transmembrane</keyword>
<dbReference type="CDD" id="cd16461">
    <property type="entry name" value="RING-H2_EL5-like"/>
    <property type="match status" value="1"/>
</dbReference>
<comment type="subcellular location">
    <subcellularLocation>
        <location evidence="2">Membrane</location>
        <topology evidence="2">Single-pass membrane protein</topology>
    </subcellularLocation>
</comment>
<comment type="catalytic activity">
    <reaction evidence="1">
        <text>S-ubiquitinyl-[E2 ubiquitin-conjugating enzyme]-L-cysteine + [acceptor protein]-L-lysine = [E2 ubiquitin-conjugating enzyme]-L-cysteine + N(6)-ubiquitinyl-[acceptor protein]-L-lysine.</text>
        <dbReference type="EC" id="2.3.2.27"/>
    </reaction>
</comment>
<evidence type="ECO:0000313" key="18">
    <source>
        <dbReference type="EMBL" id="OAY66640.1"/>
    </source>
</evidence>
<feature type="non-terminal residue" evidence="18">
    <location>
        <position position="1"/>
    </location>
</feature>
<evidence type="ECO:0000256" key="4">
    <source>
        <dbReference type="ARBA" id="ARBA00012483"/>
    </source>
</evidence>
<evidence type="ECO:0000313" key="19">
    <source>
        <dbReference type="Proteomes" id="UP000092600"/>
    </source>
</evidence>
<evidence type="ECO:0000256" key="5">
    <source>
        <dbReference type="ARBA" id="ARBA00022679"/>
    </source>
</evidence>
<evidence type="ECO:0000256" key="11">
    <source>
        <dbReference type="ARBA" id="ARBA00022989"/>
    </source>
</evidence>
<keyword evidence="11 16" id="KW-1133">Transmembrane helix</keyword>
<evidence type="ECO:0000256" key="14">
    <source>
        <dbReference type="PROSITE-ProRule" id="PRU00175"/>
    </source>
</evidence>
<keyword evidence="12 16" id="KW-0472">Membrane</keyword>
<dbReference type="GO" id="GO:0061630">
    <property type="term" value="F:ubiquitin protein ligase activity"/>
    <property type="evidence" value="ECO:0007669"/>
    <property type="project" value="UniProtKB-EC"/>
</dbReference>
<evidence type="ECO:0000256" key="9">
    <source>
        <dbReference type="ARBA" id="ARBA00022786"/>
    </source>
</evidence>
<dbReference type="FunFam" id="3.30.40.10:FF:000231">
    <property type="entry name" value="RING-H2 finger protein ATL46"/>
    <property type="match status" value="1"/>
</dbReference>
<feature type="domain" description="RING-type" evidence="17">
    <location>
        <begin position="173"/>
        <end position="215"/>
    </location>
</feature>
<dbReference type="SUPFAM" id="SSF57850">
    <property type="entry name" value="RING/U-box"/>
    <property type="match status" value="1"/>
</dbReference>
<accession>A0A199UPT6</accession>
<dbReference type="InterPro" id="IPR013083">
    <property type="entry name" value="Znf_RING/FYVE/PHD"/>
</dbReference>
<dbReference type="STRING" id="4615.A0A199UPT6"/>
<evidence type="ECO:0000256" key="8">
    <source>
        <dbReference type="ARBA" id="ARBA00022771"/>
    </source>
</evidence>
<dbReference type="InterPro" id="IPR001841">
    <property type="entry name" value="Znf_RING"/>
</dbReference>
<dbReference type="Pfam" id="PF13639">
    <property type="entry name" value="zf-RING_2"/>
    <property type="match status" value="1"/>
</dbReference>
<dbReference type="PANTHER" id="PTHR45768:SF18">
    <property type="entry name" value="RING-H2 FINGER PROTEIN ATL47-RELATED"/>
    <property type="match status" value="1"/>
</dbReference>
<dbReference type="Gene3D" id="3.30.40.10">
    <property type="entry name" value="Zinc/RING finger domain, C3HC4 (zinc finger)"/>
    <property type="match status" value="1"/>
</dbReference>
<feature type="transmembrane region" description="Helical" evidence="16">
    <location>
        <begin position="81"/>
        <end position="107"/>
    </location>
</feature>
<dbReference type="GO" id="GO:0016020">
    <property type="term" value="C:membrane"/>
    <property type="evidence" value="ECO:0007669"/>
    <property type="project" value="UniProtKB-SubCell"/>
</dbReference>
<dbReference type="GO" id="GO:0008270">
    <property type="term" value="F:zinc ion binding"/>
    <property type="evidence" value="ECO:0007669"/>
    <property type="project" value="UniProtKB-KW"/>
</dbReference>
<evidence type="ECO:0000256" key="15">
    <source>
        <dbReference type="SAM" id="MobiDB-lite"/>
    </source>
</evidence>
<evidence type="ECO:0000256" key="7">
    <source>
        <dbReference type="ARBA" id="ARBA00022723"/>
    </source>
</evidence>
<name>A0A199UPT6_ANACO</name>
<evidence type="ECO:0000256" key="2">
    <source>
        <dbReference type="ARBA" id="ARBA00004167"/>
    </source>
</evidence>
<evidence type="ECO:0000256" key="6">
    <source>
        <dbReference type="ARBA" id="ARBA00022692"/>
    </source>
</evidence>
<comment type="caution">
    <text evidence="18">The sequence shown here is derived from an EMBL/GenBank/DDBJ whole genome shotgun (WGS) entry which is preliminary data.</text>
</comment>
<dbReference type="EC" id="2.3.2.27" evidence="4"/>
<keyword evidence="10" id="KW-0862">Zinc</keyword>
<feature type="region of interest" description="Disordered" evidence="15">
    <location>
        <begin position="281"/>
        <end position="305"/>
    </location>
</feature>
<comment type="similarity">
    <text evidence="13">Belongs to the RING-type zinc finger family. ATL subfamily.</text>
</comment>
<feature type="compositionally biased region" description="Low complexity" evidence="15">
    <location>
        <begin position="283"/>
        <end position="294"/>
    </location>
</feature>
<dbReference type="AlphaFoldDB" id="A0A199UPT6"/>
<organism evidence="18 19">
    <name type="scientific">Ananas comosus</name>
    <name type="common">Pineapple</name>
    <name type="synonym">Ananas ananas</name>
    <dbReference type="NCBI Taxonomy" id="4615"/>
    <lineage>
        <taxon>Eukaryota</taxon>
        <taxon>Viridiplantae</taxon>
        <taxon>Streptophyta</taxon>
        <taxon>Embryophyta</taxon>
        <taxon>Tracheophyta</taxon>
        <taxon>Spermatophyta</taxon>
        <taxon>Magnoliopsida</taxon>
        <taxon>Liliopsida</taxon>
        <taxon>Poales</taxon>
        <taxon>Bromeliaceae</taxon>
        <taxon>Bromelioideae</taxon>
        <taxon>Ananas</taxon>
    </lineage>
</organism>
<dbReference type="PROSITE" id="PS50089">
    <property type="entry name" value="ZF_RING_2"/>
    <property type="match status" value="1"/>
</dbReference>